<proteinExistence type="predicted"/>
<organism evidence="1 2">
    <name type="scientific">Candidatus Gottesmanbacteria bacterium RBG_16_38_7b</name>
    <dbReference type="NCBI Taxonomy" id="1798372"/>
    <lineage>
        <taxon>Bacteria</taxon>
        <taxon>Candidatus Gottesmaniibacteriota</taxon>
    </lineage>
</organism>
<protein>
    <recommendedName>
        <fullName evidence="3">Ribbon-helix-helix protein CopG domain-containing protein</fullName>
    </recommendedName>
</protein>
<evidence type="ECO:0008006" key="3">
    <source>
        <dbReference type="Google" id="ProtNLM"/>
    </source>
</evidence>
<evidence type="ECO:0000313" key="1">
    <source>
        <dbReference type="EMBL" id="OGF99901.1"/>
    </source>
</evidence>
<sequence>MKRYQLYLDPRSVKVIDEVTEISDFTRSQLIRETIDAAATRLGNILAAIKPVRSREYSMWEKMIGAIKIKGKKKVNLSESIDEIYSR</sequence>
<dbReference type="Proteomes" id="UP000177396">
    <property type="component" value="Unassembled WGS sequence"/>
</dbReference>
<dbReference type="EMBL" id="MFJB01000044">
    <property type="protein sequence ID" value="OGF99901.1"/>
    <property type="molecule type" value="Genomic_DNA"/>
</dbReference>
<gene>
    <name evidence="1" type="ORF">A2153_02000</name>
</gene>
<reference evidence="1 2" key="1">
    <citation type="journal article" date="2016" name="Nat. Commun.">
        <title>Thousands of microbial genomes shed light on interconnected biogeochemical processes in an aquifer system.</title>
        <authorList>
            <person name="Anantharaman K."/>
            <person name="Brown C.T."/>
            <person name="Hug L.A."/>
            <person name="Sharon I."/>
            <person name="Castelle C.J."/>
            <person name="Probst A.J."/>
            <person name="Thomas B.C."/>
            <person name="Singh A."/>
            <person name="Wilkins M.J."/>
            <person name="Karaoz U."/>
            <person name="Brodie E.L."/>
            <person name="Williams K.H."/>
            <person name="Hubbard S.S."/>
            <person name="Banfield J.F."/>
        </authorList>
    </citation>
    <scope>NUCLEOTIDE SEQUENCE [LARGE SCALE GENOMIC DNA]</scope>
</reference>
<accession>A0A1F5YJ61</accession>
<comment type="caution">
    <text evidence="1">The sequence shown here is derived from an EMBL/GenBank/DDBJ whole genome shotgun (WGS) entry which is preliminary data.</text>
</comment>
<name>A0A1F5YJ61_9BACT</name>
<dbReference type="AlphaFoldDB" id="A0A1F5YJ61"/>
<evidence type="ECO:0000313" key="2">
    <source>
        <dbReference type="Proteomes" id="UP000177396"/>
    </source>
</evidence>